<evidence type="ECO:0000256" key="5">
    <source>
        <dbReference type="ARBA" id="ARBA00022692"/>
    </source>
</evidence>
<comment type="similarity">
    <text evidence="2">Belongs to the ABC transporter superfamily.</text>
</comment>
<sequence>MRQKKNNPSNWNRFMRLLKIGKPSKWIFSGALVLSLFETAASLIVPLFTKSLVDQISGAGIEMSLIFLLLAAFIVQAVAGGFSHYLMTYIGETFVAKIRETLWNHVLELPISFFDSHQSGETMSRITQDTNTVKTLITNHLVTLVSGVITIIGSIIILLTIDWSMTVIMFVAVPVSLLIMMPLGKKMHTISRQTQDEMADFSGNLGRVLSEIRLVKSYNGQPAERQNGHRGIQNLFKFGLKEAKIQAVVSPFMTTIMMVVLVVIIGYGGARVSAGALSAGSLVAIIIYMFQIIVPFTQLATFFTAFQKAAGATDRIQDLLDVKTEGKRETKQRSFSDENLVFQDVSFGYNNKKRIIDSLSFEITTGKTAAFVGPSGGGKTTIFSLIEQFYPLDSGDIKLGNTSIENIPLQEWRKSIGYVSQESPIMSGTIHDNICYGLQREVKEEEVFEAARQANAYDFIVSLSEGFQTQVGERGVKLSGGQRQRIAIARALLRNPKILLLDEATSNLDSESELLVQNALKNLMKGRTTLIIAHRLSTVVEADTIFVIENGSISGSGTHQELLQSNQLYKKLVQQQLTAEK</sequence>
<evidence type="ECO:0000313" key="13">
    <source>
        <dbReference type="EMBL" id="TYR72734.1"/>
    </source>
</evidence>
<dbReference type="GO" id="GO:0005886">
    <property type="term" value="C:plasma membrane"/>
    <property type="evidence" value="ECO:0007669"/>
    <property type="project" value="UniProtKB-SubCell"/>
</dbReference>
<dbReference type="AlphaFoldDB" id="A0A5D4K618"/>
<evidence type="ECO:0000256" key="10">
    <source>
        <dbReference type="SAM" id="Phobius"/>
    </source>
</evidence>
<keyword evidence="9 10" id="KW-0472">Membrane</keyword>
<dbReference type="FunFam" id="3.40.50.300:FF:000218">
    <property type="entry name" value="Multidrug ABC transporter ATP-binding protein"/>
    <property type="match status" value="1"/>
</dbReference>
<dbReference type="InterPro" id="IPR036640">
    <property type="entry name" value="ABC1_TM_sf"/>
</dbReference>
<keyword evidence="3" id="KW-0813">Transport</keyword>
<dbReference type="Gene3D" id="1.20.1560.10">
    <property type="entry name" value="ABC transporter type 1, transmembrane domain"/>
    <property type="match status" value="1"/>
</dbReference>
<dbReference type="Proteomes" id="UP000323317">
    <property type="component" value="Unassembled WGS sequence"/>
</dbReference>
<accession>A0A5D4K618</accession>
<dbReference type="RefSeq" id="WP_148948732.1">
    <property type="nucleotide sequence ID" value="NZ_JBNILU010000021.1"/>
</dbReference>
<feature type="transmembrane region" description="Helical" evidence="10">
    <location>
        <begin position="247"/>
        <end position="270"/>
    </location>
</feature>
<dbReference type="InterPro" id="IPR017871">
    <property type="entry name" value="ABC_transporter-like_CS"/>
</dbReference>
<dbReference type="GO" id="GO:0005524">
    <property type="term" value="F:ATP binding"/>
    <property type="evidence" value="ECO:0007669"/>
    <property type="project" value="UniProtKB-KW"/>
</dbReference>
<evidence type="ECO:0000256" key="8">
    <source>
        <dbReference type="ARBA" id="ARBA00022989"/>
    </source>
</evidence>
<dbReference type="InterPro" id="IPR027417">
    <property type="entry name" value="P-loop_NTPase"/>
</dbReference>
<dbReference type="Pfam" id="PF00664">
    <property type="entry name" value="ABC_membrane"/>
    <property type="match status" value="1"/>
</dbReference>
<evidence type="ECO:0000256" key="1">
    <source>
        <dbReference type="ARBA" id="ARBA00004651"/>
    </source>
</evidence>
<dbReference type="PANTHER" id="PTHR43394:SF1">
    <property type="entry name" value="ATP-BINDING CASSETTE SUB-FAMILY B MEMBER 10, MITOCHONDRIAL"/>
    <property type="match status" value="1"/>
</dbReference>
<dbReference type="PROSITE" id="PS50893">
    <property type="entry name" value="ABC_TRANSPORTER_2"/>
    <property type="match status" value="1"/>
</dbReference>
<dbReference type="GO" id="GO:0016887">
    <property type="term" value="F:ATP hydrolysis activity"/>
    <property type="evidence" value="ECO:0007669"/>
    <property type="project" value="InterPro"/>
</dbReference>
<keyword evidence="5 10" id="KW-0812">Transmembrane</keyword>
<gene>
    <name evidence="13" type="ORF">FZC79_21590</name>
</gene>
<evidence type="ECO:0000256" key="2">
    <source>
        <dbReference type="ARBA" id="ARBA00005417"/>
    </source>
</evidence>
<organism evidence="13 14">
    <name type="scientific">Rossellomorea vietnamensis</name>
    <dbReference type="NCBI Taxonomy" id="218284"/>
    <lineage>
        <taxon>Bacteria</taxon>
        <taxon>Bacillati</taxon>
        <taxon>Bacillota</taxon>
        <taxon>Bacilli</taxon>
        <taxon>Bacillales</taxon>
        <taxon>Bacillaceae</taxon>
        <taxon>Rossellomorea</taxon>
    </lineage>
</organism>
<comment type="caution">
    <text evidence="13">The sequence shown here is derived from an EMBL/GenBank/DDBJ whole genome shotgun (WGS) entry which is preliminary data.</text>
</comment>
<dbReference type="PROSITE" id="PS50929">
    <property type="entry name" value="ABC_TM1F"/>
    <property type="match status" value="1"/>
</dbReference>
<reference evidence="13 14" key="1">
    <citation type="submission" date="2019-08" db="EMBL/GenBank/DDBJ databases">
        <title>Bacillus genomes from the desert of Cuatro Cienegas, Coahuila.</title>
        <authorList>
            <person name="Olmedo-Alvarez G."/>
        </authorList>
    </citation>
    <scope>NUCLEOTIDE SEQUENCE [LARGE SCALE GENOMIC DNA]</scope>
    <source>
        <strain evidence="13 14">CH40_1T</strain>
    </source>
</reference>
<evidence type="ECO:0000256" key="7">
    <source>
        <dbReference type="ARBA" id="ARBA00022840"/>
    </source>
</evidence>
<feature type="transmembrane region" description="Helical" evidence="10">
    <location>
        <begin position="282"/>
        <end position="306"/>
    </location>
</feature>
<proteinExistence type="inferred from homology"/>
<dbReference type="InterPro" id="IPR003439">
    <property type="entry name" value="ABC_transporter-like_ATP-bd"/>
</dbReference>
<name>A0A5D4K618_9BACI</name>
<feature type="transmembrane region" description="Helical" evidence="10">
    <location>
        <begin position="66"/>
        <end position="87"/>
    </location>
</feature>
<dbReference type="InterPro" id="IPR039421">
    <property type="entry name" value="Type_1_exporter"/>
</dbReference>
<keyword evidence="7 13" id="KW-0067">ATP-binding</keyword>
<keyword evidence="6" id="KW-0547">Nucleotide-binding</keyword>
<dbReference type="Pfam" id="PF00005">
    <property type="entry name" value="ABC_tran"/>
    <property type="match status" value="1"/>
</dbReference>
<keyword evidence="4" id="KW-1003">Cell membrane</keyword>
<evidence type="ECO:0000259" key="11">
    <source>
        <dbReference type="PROSITE" id="PS50893"/>
    </source>
</evidence>
<feature type="transmembrane region" description="Helical" evidence="10">
    <location>
        <begin position="141"/>
        <end position="161"/>
    </location>
</feature>
<dbReference type="Gene3D" id="3.40.50.300">
    <property type="entry name" value="P-loop containing nucleotide triphosphate hydrolases"/>
    <property type="match status" value="1"/>
</dbReference>
<dbReference type="PROSITE" id="PS00211">
    <property type="entry name" value="ABC_TRANSPORTER_1"/>
    <property type="match status" value="1"/>
</dbReference>
<dbReference type="EMBL" id="VTEH01000027">
    <property type="protein sequence ID" value="TYR72734.1"/>
    <property type="molecule type" value="Genomic_DNA"/>
</dbReference>
<dbReference type="CDD" id="cd18551">
    <property type="entry name" value="ABC_6TM_LmrA_like"/>
    <property type="match status" value="1"/>
</dbReference>
<dbReference type="PANTHER" id="PTHR43394">
    <property type="entry name" value="ATP-DEPENDENT PERMEASE MDL1, MITOCHONDRIAL"/>
    <property type="match status" value="1"/>
</dbReference>
<evidence type="ECO:0000256" key="6">
    <source>
        <dbReference type="ARBA" id="ARBA00022741"/>
    </source>
</evidence>
<keyword evidence="8 10" id="KW-1133">Transmembrane helix</keyword>
<dbReference type="SUPFAM" id="SSF90123">
    <property type="entry name" value="ABC transporter transmembrane region"/>
    <property type="match status" value="1"/>
</dbReference>
<dbReference type="SMART" id="SM00382">
    <property type="entry name" value="AAA"/>
    <property type="match status" value="1"/>
</dbReference>
<protein>
    <submittedName>
        <fullName evidence="13">ABC transporter ATP-binding protein</fullName>
    </submittedName>
</protein>
<evidence type="ECO:0000313" key="14">
    <source>
        <dbReference type="Proteomes" id="UP000323317"/>
    </source>
</evidence>
<feature type="transmembrane region" description="Helical" evidence="10">
    <location>
        <begin position="167"/>
        <end position="184"/>
    </location>
</feature>
<dbReference type="SUPFAM" id="SSF52540">
    <property type="entry name" value="P-loop containing nucleoside triphosphate hydrolases"/>
    <property type="match status" value="1"/>
</dbReference>
<feature type="domain" description="ABC transporter" evidence="11">
    <location>
        <begin position="340"/>
        <end position="575"/>
    </location>
</feature>
<dbReference type="GO" id="GO:0015421">
    <property type="term" value="F:ABC-type oligopeptide transporter activity"/>
    <property type="evidence" value="ECO:0007669"/>
    <property type="project" value="TreeGrafter"/>
</dbReference>
<comment type="subcellular location">
    <subcellularLocation>
        <location evidence="1">Cell membrane</location>
        <topology evidence="1">Multi-pass membrane protein</topology>
    </subcellularLocation>
</comment>
<evidence type="ECO:0000256" key="3">
    <source>
        <dbReference type="ARBA" id="ARBA00022448"/>
    </source>
</evidence>
<dbReference type="InterPro" id="IPR011527">
    <property type="entry name" value="ABC1_TM_dom"/>
</dbReference>
<evidence type="ECO:0000259" key="12">
    <source>
        <dbReference type="PROSITE" id="PS50929"/>
    </source>
</evidence>
<evidence type="ECO:0000256" key="9">
    <source>
        <dbReference type="ARBA" id="ARBA00023136"/>
    </source>
</evidence>
<dbReference type="FunFam" id="1.20.1560.10:FF:000011">
    <property type="entry name" value="Multidrug ABC transporter ATP-binding protein"/>
    <property type="match status" value="1"/>
</dbReference>
<feature type="domain" description="ABC transmembrane type-1" evidence="12">
    <location>
        <begin position="30"/>
        <end position="308"/>
    </location>
</feature>
<evidence type="ECO:0000256" key="4">
    <source>
        <dbReference type="ARBA" id="ARBA00022475"/>
    </source>
</evidence>
<dbReference type="InterPro" id="IPR003593">
    <property type="entry name" value="AAA+_ATPase"/>
</dbReference>